<dbReference type="PROSITE" id="PS51819">
    <property type="entry name" value="VOC"/>
    <property type="match status" value="2"/>
</dbReference>
<dbReference type="InterPro" id="IPR018146">
    <property type="entry name" value="Glyoxalase_1_CS"/>
</dbReference>
<dbReference type="RefSeq" id="WP_121534896.1">
    <property type="nucleotide sequence ID" value="NZ_RCHI01000024.1"/>
</dbReference>
<dbReference type="Proteomes" id="UP000279673">
    <property type="component" value="Unassembled WGS sequence"/>
</dbReference>
<organism evidence="3 4">
    <name type="scientific">Paenirhodobacter hankyongi</name>
    <dbReference type="NCBI Taxonomy" id="2294033"/>
    <lineage>
        <taxon>Bacteria</taxon>
        <taxon>Pseudomonadati</taxon>
        <taxon>Pseudomonadota</taxon>
        <taxon>Alphaproteobacteria</taxon>
        <taxon>Rhodobacterales</taxon>
        <taxon>Rhodobacter group</taxon>
        <taxon>Paenirhodobacter</taxon>
    </lineage>
</organism>
<dbReference type="AlphaFoldDB" id="A0A421BJM4"/>
<dbReference type="Gene3D" id="3.10.180.10">
    <property type="entry name" value="2,3-Dihydroxybiphenyl 1,2-Dioxygenase, domain 1"/>
    <property type="match status" value="2"/>
</dbReference>
<dbReference type="InterPro" id="IPR037523">
    <property type="entry name" value="VOC_core"/>
</dbReference>
<evidence type="ECO:0000313" key="4">
    <source>
        <dbReference type="Proteomes" id="UP000279673"/>
    </source>
</evidence>
<dbReference type="InterPro" id="IPR004360">
    <property type="entry name" value="Glyas_Fos-R_dOase_dom"/>
</dbReference>
<proteinExistence type="predicted"/>
<evidence type="ECO:0000313" key="3">
    <source>
        <dbReference type="EMBL" id="RLL62112.1"/>
    </source>
</evidence>
<comment type="caution">
    <text evidence="3">The sequence shown here is derived from an EMBL/GenBank/DDBJ whole genome shotgun (WGS) entry which is preliminary data.</text>
</comment>
<gene>
    <name evidence="3" type="ORF">DYS74_17200</name>
</gene>
<sequence>MASNDAPMTVNRVALTVRDLDRVGDFYQTAIGLAALRRDGESLVLGIGSTPLLELRHDPAAISAPRGAGLFHTAFLLPERADLGRWMRAAIGRGLRIDGASNHLVSEAAYLRDPEGNGIEIYADRPRAEWQTDGTRVKMTSLPLDVQGLMQAAPGDWRDAPEGTVIGHVHLQVGDLAAAEAFYAGTLGFDVTERSPGATFYATGGYHHHLATNTWRSAGAGARAEGTAGLAELVLSVAPGAGPAGAAFADPWGNRVTLEPAPLARAA</sequence>
<feature type="domain" description="VOC" evidence="2">
    <location>
        <begin position="165"/>
        <end position="267"/>
    </location>
</feature>
<dbReference type="GO" id="GO:0046872">
    <property type="term" value="F:metal ion binding"/>
    <property type="evidence" value="ECO:0007669"/>
    <property type="project" value="UniProtKB-KW"/>
</dbReference>
<feature type="domain" description="VOC" evidence="2">
    <location>
        <begin position="9"/>
        <end position="124"/>
    </location>
</feature>
<dbReference type="SUPFAM" id="SSF54593">
    <property type="entry name" value="Glyoxalase/Bleomycin resistance protein/Dihydroxybiphenyl dioxygenase"/>
    <property type="match status" value="2"/>
</dbReference>
<dbReference type="PANTHER" id="PTHR43279">
    <property type="entry name" value="CATECHOL-2,3-DIOXYGENASE"/>
    <property type="match status" value="1"/>
</dbReference>
<reference evidence="3 4" key="1">
    <citation type="submission" date="2018-10" db="EMBL/GenBank/DDBJ databases">
        <title>Rhodobacter sp . BO-81.</title>
        <authorList>
            <person name="Im W.T."/>
        </authorList>
    </citation>
    <scope>NUCLEOTIDE SEQUENCE [LARGE SCALE GENOMIC DNA]</scope>
    <source>
        <strain evidence="3 4">BO-81</strain>
    </source>
</reference>
<evidence type="ECO:0000259" key="2">
    <source>
        <dbReference type="PROSITE" id="PS51819"/>
    </source>
</evidence>
<dbReference type="EMBL" id="RCHI01000024">
    <property type="protein sequence ID" value="RLL62112.1"/>
    <property type="molecule type" value="Genomic_DNA"/>
</dbReference>
<keyword evidence="1" id="KW-0479">Metal-binding</keyword>
<name>A0A421BJM4_9RHOB</name>
<evidence type="ECO:0000256" key="1">
    <source>
        <dbReference type="ARBA" id="ARBA00022723"/>
    </source>
</evidence>
<dbReference type="InterPro" id="IPR029068">
    <property type="entry name" value="Glyas_Bleomycin-R_OHBP_Dase"/>
</dbReference>
<dbReference type="PANTHER" id="PTHR43279:SF1">
    <property type="entry name" value="CATECHOL-2,3-DIOXYGENASE"/>
    <property type="match status" value="1"/>
</dbReference>
<dbReference type="Pfam" id="PF00903">
    <property type="entry name" value="Glyoxalase"/>
    <property type="match status" value="2"/>
</dbReference>
<protein>
    <submittedName>
        <fullName evidence="3">VOC family protein</fullName>
    </submittedName>
</protein>
<accession>A0A421BJM4</accession>
<dbReference type="GO" id="GO:0004462">
    <property type="term" value="F:lactoylglutathione lyase activity"/>
    <property type="evidence" value="ECO:0007669"/>
    <property type="project" value="InterPro"/>
</dbReference>
<dbReference type="PROSITE" id="PS00934">
    <property type="entry name" value="GLYOXALASE_I_1"/>
    <property type="match status" value="1"/>
</dbReference>
<keyword evidence="4" id="KW-1185">Reference proteome</keyword>